<keyword evidence="1" id="KW-0175">Coiled coil</keyword>
<evidence type="ECO:0000256" key="1">
    <source>
        <dbReference type="SAM" id="Coils"/>
    </source>
</evidence>
<feature type="compositionally biased region" description="Low complexity" evidence="2">
    <location>
        <begin position="69"/>
        <end position="95"/>
    </location>
</feature>
<sequence length="177" mass="19473">MTSPVQLLHRYRDVVEEKLNIKQKIEKLQRELVALGQKENFLKDTLLNQSSKSPSQRLQILPGSSLGQSSDKVSTTKVTTVLPLPNLPGPSGLTPKNYPAPSGIVQQKQTQKPIKEDSDAAMAAIELDFSSTEEDPLPVIEKKKREPVPAQSNSDSEPAPKKTQQKKKKEGCSSGYI</sequence>
<accession>A0A8B6BVU4</accession>
<dbReference type="Proteomes" id="UP000596742">
    <property type="component" value="Unassembled WGS sequence"/>
</dbReference>
<evidence type="ECO:0000256" key="2">
    <source>
        <dbReference type="SAM" id="MobiDB-lite"/>
    </source>
</evidence>
<evidence type="ECO:0000313" key="4">
    <source>
        <dbReference type="Proteomes" id="UP000596742"/>
    </source>
</evidence>
<gene>
    <name evidence="3" type="ORF">MGAL_10B030289</name>
</gene>
<feature type="coiled-coil region" evidence="1">
    <location>
        <begin position="11"/>
        <end position="45"/>
    </location>
</feature>
<organism evidence="3 4">
    <name type="scientific">Mytilus galloprovincialis</name>
    <name type="common">Mediterranean mussel</name>
    <dbReference type="NCBI Taxonomy" id="29158"/>
    <lineage>
        <taxon>Eukaryota</taxon>
        <taxon>Metazoa</taxon>
        <taxon>Spiralia</taxon>
        <taxon>Lophotrochozoa</taxon>
        <taxon>Mollusca</taxon>
        <taxon>Bivalvia</taxon>
        <taxon>Autobranchia</taxon>
        <taxon>Pteriomorphia</taxon>
        <taxon>Mytilida</taxon>
        <taxon>Mytiloidea</taxon>
        <taxon>Mytilidae</taxon>
        <taxon>Mytilinae</taxon>
        <taxon>Mytilus</taxon>
    </lineage>
</organism>
<protein>
    <submittedName>
        <fullName evidence="3">Uncharacterized protein</fullName>
    </submittedName>
</protein>
<comment type="caution">
    <text evidence="3">The sequence shown here is derived from an EMBL/GenBank/DDBJ whole genome shotgun (WGS) entry which is preliminary data.</text>
</comment>
<evidence type="ECO:0000313" key="3">
    <source>
        <dbReference type="EMBL" id="VDH95421.1"/>
    </source>
</evidence>
<proteinExistence type="predicted"/>
<dbReference type="OrthoDB" id="10486393at2759"/>
<dbReference type="EMBL" id="UYJE01000689">
    <property type="protein sequence ID" value="VDH95421.1"/>
    <property type="molecule type" value="Genomic_DNA"/>
</dbReference>
<name>A0A8B6BVU4_MYTGA</name>
<dbReference type="AlphaFoldDB" id="A0A8B6BVU4"/>
<keyword evidence="4" id="KW-1185">Reference proteome</keyword>
<reference evidence="3" key="1">
    <citation type="submission" date="2018-11" db="EMBL/GenBank/DDBJ databases">
        <authorList>
            <person name="Alioto T."/>
            <person name="Alioto T."/>
        </authorList>
    </citation>
    <scope>NUCLEOTIDE SEQUENCE</scope>
</reference>
<feature type="region of interest" description="Disordered" evidence="2">
    <location>
        <begin position="52"/>
        <end position="177"/>
    </location>
</feature>